<evidence type="ECO:0000313" key="2">
    <source>
        <dbReference type="Proteomes" id="UP000509302"/>
    </source>
</evidence>
<accession>A0A7H9APN0</accession>
<evidence type="ECO:0000313" key="1">
    <source>
        <dbReference type="EMBL" id="QLG45377.1"/>
    </source>
</evidence>
<dbReference type="Gene3D" id="3.40.50.1820">
    <property type="entry name" value="alpha/beta hydrolase"/>
    <property type="match status" value="1"/>
</dbReference>
<dbReference type="InterPro" id="IPR029058">
    <property type="entry name" value="AB_hydrolase_fold"/>
</dbReference>
<dbReference type="RefSeq" id="WP_179241666.1">
    <property type="nucleotide sequence ID" value="NZ_CP058595.1"/>
</dbReference>
<proteinExistence type="predicted"/>
<reference evidence="1 2" key="1">
    <citation type="journal article" date="2006" name="Int. J. Syst. Evol. Microbiol.">
        <title>Costertonia aggregata gen. nov., sp. nov., a mesophilic marine bacterium of the family Flavobacteriaceae, isolated from a mature biofilm.</title>
        <authorList>
            <person name="Kwon K.K."/>
            <person name="Lee Y.K."/>
            <person name="Lee H.K."/>
        </authorList>
    </citation>
    <scope>NUCLEOTIDE SEQUENCE [LARGE SCALE GENOMIC DNA]</scope>
    <source>
        <strain evidence="1 2">KCCM 42265</strain>
    </source>
</reference>
<evidence type="ECO:0008006" key="3">
    <source>
        <dbReference type="Google" id="ProtNLM"/>
    </source>
</evidence>
<name>A0A7H9APN0_9FLAO</name>
<dbReference type="AlphaFoldDB" id="A0A7H9APN0"/>
<dbReference type="SUPFAM" id="SSF53474">
    <property type="entry name" value="alpha/beta-Hydrolases"/>
    <property type="match status" value="1"/>
</dbReference>
<sequence length="401" mass="45613">MKGLHFILALFIFSVSRGQIEYAKSVILDSIPISNNTSETFALYLPAKYEINKPSPVVFIFDPSARGKAGLISFLKASEKYGYILIGSNTTKNGPYDKNIEVAVRLFDHVFSNFKVDSQQVFLSGFSGGSRLASRIALLSDDITGVVACGAGFPNDVGFMPRTSKFLYAGICGNRDMNYSEMMNLHPFLKSIGQPYTIFTYDGDHTWPPSEEIVKAFDWLTVQLHKKGKIPLTPEGLKEYYGKEYTTAIKAKNDTNVLQSVEDFERIQSTYKDLYETDSIQELLTKIKKNKLYKATLNSLEKALEAEKALTQKYVDRISSDLDELNENNLKWWAKELEKLKKKYFSGDEEIQKMIHRLRFKVFAYLYSRANTSLATEVNKAQLRYSRKIIELLKATSPKNN</sequence>
<dbReference type="KEGG" id="cagg:HYG79_08460"/>
<dbReference type="Proteomes" id="UP000509302">
    <property type="component" value="Chromosome"/>
</dbReference>
<organism evidence="1 2">
    <name type="scientific">Costertonia aggregata</name>
    <dbReference type="NCBI Taxonomy" id="343403"/>
    <lineage>
        <taxon>Bacteria</taxon>
        <taxon>Pseudomonadati</taxon>
        <taxon>Bacteroidota</taxon>
        <taxon>Flavobacteriia</taxon>
        <taxon>Flavobacteriales</taxon>
        <taxon>Flavobacteriaceae</taxon>
        <taxon>Costertonia</taxon>
    </lineage>
</organism>
<dbReference type="EMBL" id="CP058595">
    <property type="protein sequence ID" value="QLG45377.1"/>
    <property type="molecule type" value="Genomic_DNA"/>
</dbReference>
<protein>
    <recommendedName>
        <fullName evidence="3">Alpha/beta hydrolase</fullName>
    </recommendedName>
</protein>
<gene>
    <name evidence="1" type="ORF">HYG79_08460</name>
</gene>
<keyword evidence="2" id="KW-1185">Reference proteome</keyword>